<dbReference type="EMBL" id="KN848063">
    <property type="protein sequence ID" value="KIY02731.1"/>
    <property type="molecule type" value="Genomic_DNA"/>
</dbReference>
<protein>
    <recommendedName>
        <fullName evidence="2">WKF domain-containing protein</fullName>
    </recommendedName>
</protein>
<dbReference type="STRING" id="1442371.A0A0D2HLD9"/>
<proteinExistence type="predicted"/>
<sequence length="380" mass="41489">MSLPGIPAWKRLGLKLKYANENSDSPTSNGIAPPAHQAGQGSLKDTQPSSSEPPRKKQRTVPKSREAIESPIRNLNLTSDTAKGREEQPDKKLKKRVSFSADVKPSPSTRSLSPVPDDSKAQRTPAEMKKAKKARSKAAQPLVPKSNAVLEYLDQYHTARSKWKFNKNRETWMLKHIFSENDIPREFNLPLGRYIYGLQGAGARDRLKTQCMASLEKGEGNQTGSDRNGSIAGEEENGEYLRRFKDDLASPPSSNFAAAGDTSADAEYQSWIERQPRPRILLWALGFDTNALTATNGTTEKVKKRKNRTVVVDYDSSSSSSSDSDSDSGSENESKKSDANSQSHTGISNGAEPEEETSSSGSDEDSSGESDSSTDDASEV</sequence>
<dbReference type="OrthoDB" id="10261563at2759"/>
<evidence type="ECO:0000313" key="3">
    <source>
        <dbReference type="EMBL" id="KIY02731.1"/>
    </source>
</evidence>
<accession>A0A0D2HLD9</accession>
<feature type="compositionally biased region" description="Basic and acidic residues" evidence="1">
    <location>
        <begin position="82"/>
        <end position="91"/>
    </location>
</feature>
<feature type="compositionally biased region" description="Low complexity" evidence="1">
    <location>
        <begin position="312"/>
        <end position="323"/>
    </location>
</feature>
<feature type="domain" description="WKF" evidence="2">
    <location>
        <begin position="151"/>
        <end position="212"/>
    </location>
</feature>
<dbReference type="Proteomes" id="UP000053411">
    <property type="component" value="Unassembled WGS sequence"/>
</dbReference>
<dbReference type="RefSeq" id="XP_016636853.1">
    <property type="nucleotide sequence ID" value="XM_016771714.1"/>
</dbReference>
<feature type="compositionally biased region" description="Acidic residues" evidence="1">
    <location>
        <begin position="352"/>
        <end position="380"/>
    </location>
</feature>
<feature type="compositionally biased region" description="Polar residues" evidence="1">
    <location>
        <begin position="20"/>
        <end position="30"/>
    </location>
</feature>
<dbReference type="GeneID" id="27706942"/>
<feature type="region of interest" description="Disordered" evidence="1">
    <location>
        <begin position="312"/>
        <end position="380"/>
    </location>
</feature>
<dbReference type="AlphaFoldDB" id="A0A0D2HLD9"/>
<dbReference type="Pfam" id="PF10180">
    <property type="entry name" value="WKF"/>
    <property type="match status" value="1"/>
</dbReference>
<dbReference type="PANTHER" id="PTHR22306:SF2">
    <property type="entry name" value="CHROMOSOME 7 OPEN READING FRAME 50"/>
    <property type="match status" value="1"/>
</dbReference>
<feature type="compositionally biased region" description="Polar residues" evidence="1">
    <location>
        <begin position="39"/>
        <end position="52"/>
    </location>
</feature>
<feature type="region of interest" description="Disordered" evidence="1">
    <location>
        <begin position="20"/>
        <end position="141"/>
    </location>
</feature>
<reference evidence="3 4" key="1">
    <citation type="submission" date="2015-01" db="EMBL/GenBank/DDBJ databases">
        <title>The Genome Sequence of Fonsecaea multimorphosa CBS 102226.</title>
        <authorList>
            <consortium name="The Broad Institute Genomics Platform"/>
            <person name="Cuomo C."/>
            <person name="de Hoog S."/>
            <person name="Gorbushina A."/>
            <person name="Stielow B."/>
            <person name="Teixiera M."/>
            <person name="Abouelleil A."/>
            <person name="Chapman S.B."/>
            <person name="Priest M."/>
            <person name="Young S.K."/>
            <person name="Wortman J."/>
            <person name="Nusbaum C."/>
            <person name="Birren B."/>
        </authorList>
    </citation>
    <scope>NUCLEOTIDE SEQUENCE [LARGE SCALE GENOMIC DNA]</scope>
    <source>
        <strain evidence="3 4">CBS 102226</strain>
    </source>
</reference>
<evidence type="ECO:0000256" key="1">
    <source>
        <dbReference type="SAM" id="MobiDB-lite"/>
    </source>
</evidence>
<evidence type="ECO:0000259" key="2">
    <source>
        <dbReference type="Pfam" id="PF10180"/>
    </source>
</evidence>
<feature type="compositionally biased region" description="Polar residues" evidence="1">
    <location>
        <begin position="339"/>
        <end position="348"/>
    </location>
</feature>
<gene>
    <name evidence="3" type="ORF">Z520_01196</name>
</gene>
<dbReference type="PANTHER" id="PTHR22306">
    <property type="entry name" value="CHROMOSOME 7 OPEN READING FRAME 50"/>
    <property type="match status" value="1"/>
</dbReference>
<dbReference type="InterPro" id="IPR019327">
    <property type="entry name" value="WKF"/>
</dbReference>
<feature type="compositionally biased region" description="Basic and acidic residues" evidence="1">
    <location>
        <begin position="117"/>
        <end position="129"/>
    </location>
</feature>
<keyword evidence="4" id="KW-1185">Reference proteome</keyword>
<dbReference type="VEuPathDB" id="FungiDB:Z520_01196"/>
<organism evidence="3 4">
    <name type="scientific">Fonsecaea multimorphosa CBS 102226</name>
    <dbReference type="NCBI Taxonomy" id="1442371"/>
    <lineage>
        <taxon>Eukaryota</taxon>
        <taxon>Fungi</taxon>
        <taxon>Dikarya</taxon>
        <taxon>Ascomycota</taxon>
        <taxon>Pezizomycotina</taxon>
        <taxon>Eurotiomycetes</taxon>
        <taxon>Chaetothyriomycetidae</taxon>
        <taxon>Chaetothyriales</taxon>
        <taxon>Herpotrichiellaceae</taxon>
        <taxon>Fonsecaea</taxon>
    </lineage>
</organism>
<name>A0A0D2HLD9_9EURO</name>
<evidence type="ECO:0000313" key="4">
    <source>
        <dbReference type="Proteomes" id="UP000053411"/>
    </source>
</evidence>